<dbReference type="Pfam" id="PF12680">
    <property type="entry name" value="SnoaL_2"/>
    <property type="match status" value="1"/>
</dbReference>
<dbReference type="RefSeq" id="WP_249995496.1">
    <property type="nucleotide sequence ID" value="NZ_CP116221.1"/>
</dbReference>
<name>A0ABY7S2P3_9FLAO</name>
<feature type="signal peptide" evidence="1">
    <location>
        <begin position="1"/>
        <end position="20"/>
    </location>
</feature>
<dbReference type="InterPro" id="IPR009959">
    <property type="entry name" value="Cyclase_SnoaL-like"/>
</dbReference>
<dbReference type="InterPro" id="IPR037401">
    <property type="entry name" value="SnoaL-like"/>
</dbReference>
<evidence type="ECO:0000313" key="4">
    <source>
        <dbReference type="Proteomes" id="UP001202717"/>
    </source>
</evidence>
<dbReference type="PANTHER" id="PTHR38436">
    <property type="entry name" value="POLYKETIDE CYCLASE SNOAL-LIKE DOMAIN"/>
    <property type="match status" value="1"/>
</dbReference>
<evidence type="ECO:0000256" key="1">
    <source>
        <dbReference type="SAM" id="SignalP"/>
    </source>
</evidence>
<keyword evidence="4" id="KW-1185">Reference proteome</keyword>
<keyword evidence="1" id="KW-0732">Signal</keyword>
<dbReference type="Pfam" id="PF07366">
    <property type="entry name" value="SnoaL"/>
    <property type="match status" value="1"/>
</dbReference>
<protein>
    <submittedName>
        <fullName evidence="3">Ester cyclase</fullName>
    </submittedName>
</protein>
<dbReference type="PANTHER" id="PTHR38436:SF1">
    <property type="entry name" value="ESTER CYCLASE"/>
    <property type="match status" value="1"/>
</dbReference>
<organism evidence="3 4">
    <name type="scientific">Psychroserpens ponticola</name>
    <dbReference type="NCBI Taxonomy" id="2932268"/>
    <lineage>
        <taxon>Bacteria</taxon>
        <taxon>Pseudomonadati</taxon>
        <taxon>Bacteroidota</taxon>
        <taxon>Flavobacteriia</taxon>
        <taxon>Flavobacteriales</taxon>
        <taxon>Flavobacteriaceae</taxon>
        <taxon>Psychroserpens</taxon>
    </lineage>
</organism>
<accession>A0ABY7S2P3</accession>
<dbReference type="InterPro" id="IPR032710">
    <property type="entry name" value="NTF2-like_dom_sf"/>
</dbReference>
<reference evidence="3 4" key="1">
    <citation type="submission" date="2023-01" db="EMBL/GenBank/DDBJ databases">
        <title>Psychroserpens ponticola sp. nov., isolated from seawater.</title>
        <authorList>
            <person name="Kristyanto S."/>
            <person name="Jung J."/>
            <person name="Kim J.M."/>
            <person name="Jeon C.O."/>
        </authorList>
    </citation>
    <scope>NUCLEOTIDE SEQUENCE [LARGE SCALE GENOMIC DNA]</scope>
    <source>
        <strain evidence="3 4">MSW6</strain>
    </source>
</reference>
<evidence type="ECO:0000259" key="2">
    <source>
        <dbReference type="Pfam" id="PF12680"/>
    </source>
</evidence>
<dbReference type="EMBL" id="CP116221">
    <property type="protein sequence ID" value="WCO02731.1"/>
    <property type="molecule type" value="Genomic_DNA"/>
</dbReference>
<gene>
    <name evidence="3" type="ORF">MUN68_004350</name>
</gene>
<dbReference type="Proteomes" id="UP001202717">
    <property type="component" value="Chromosome"/>
</dbReference>
<feature type="domain" description="SnoaL-like" evidence="2">
    <location>
        <begin position="170"/>
        <end position="275"/>
    </location>
</feature>
<sequence>MKTTRLVLAVTILSITSTFAQKNTIEKDIKMYTQVWDDIVNKGDIDKINSTYFDTNITAIQSPENIVGIENFKAYYQNFITGFSNIEFTIIDVFGVDNKIVKHWNFKGMHTGDFFGIPATNRTVDIQGVTITKMKDGKIAQEQDFMDNAVFMQQLGLVSNPENISIINGLYQAFEKGDIPTVLAGMDTKIEWNEAESNSLADGNPYVGPDAILNGVFARLGANHEYFKLADIELHEMSNNQVLATLRYDAKNKATGKVYNAQAAHLWTLKDGKVIAFQQYVDTKKLADSEK</sequence>
<dbReference type="Gene3D" id="3.10.450.50">
    <property type="match status" value="2"/>
</dbReference>
<proteinExistence type="predicted"/>
<evidence type="ECO:0000313" key="3">
    <source>
        <dbReference type="EMBL" id="WCO02731.1"/>
    </source>
</evidence>
<dbReference type="SUPFAM" id="SSF54427">
    <property type="entry name" value="NTF2-like"/>
    <property type="match status" value="2"/>
</dbReference>
<feature type="chain" id="PRO_5045505006" evidence="1">
    <location>
        <begin position="21"/>
        <end position="291"/>
    </location>
</feature>